<evidence type="ECO:0000256" key="12">
    <source>
        <dbReference type="SAM" id="Phobius"/>
    </source>
</evidence>
<dbReference type="Pfam" id="PF22705">
    <property type="entry name" value="C2-set_3"/>
    <property type="match status" value="1"/>
</dbReference>
<dbReference type="EMBL" id="OX459954">
    <property type="protein sequence ID" value="CAI9158928.1"/>
    <property type="molecule type" value="Genomic_DNA"/>
</dbReference>
<evidence type="ECO:0000313" key="15">
    <source>
        <dbReference type="Proteomes" id="UP001176941"/>
    </source>
</evidence>
<dbReference type="PROSITE" id="PS50835">
    <property type="entry name" value="IG_LIKE"/>
    <property type="match status" value="2"/>
</dbReference>
<evidence type="ECO:0000256" key="2">
    <source>
        <dbReference type="ARBA" id="ARBA00022475"/>
    </source>
</evidence>
<dbReference type="InterPro" id="IPR007110">
    <property type="entry name" value="Ig-like_dom"/>
</dbReference>
<evidence type="ECO:0000256" key="3">
    <source>
        <dbReference type="ARBA" id="ARBA00022692"/>
    </source>
</evidence>
<reference evidence="14" key="1">
    <citation type="submission" date="2023-04" db="EMBL/GenBank/DDBJ databases">
        <authorList>
            <consortium name="ELIXIR-Norway"/>
        </authorList>
    </citation>
    <scope>NUCLEOTIDE SEQUENCE [LARGE SCALE GENOMIC DNA]</scope>
</reference>
<evidence type="ECO:0000256" key="5">
    <source>
        <dbReference type="ARBA" id="ARBA00022989"/>
    </source>
</evidence>
<evidence type="ECO:0000259" key="13">
    <source>
        <dbReference type="PROSITE" id="PS50835"/>
    </source>
</evidence>
<keyword evidence="10" id="KW-0393">Immunoglobulin domain</keyword>
<evidence type="ECO:0000256" key="1">
    <source>
        <dbReference type="ARBA" id="ARBA00004251"/>
    </source>
</evidence>
<dbReference type="InterPro" id="IPR053896">
    <property type="entry name" value="BTN3A2-like_Ig-C"/>
</dbReference>
<dbReference type="InterPro" id="IPR013783">
    <property type="entry name" value="Ig-like_fold"/>
</dbReference>
<keyword evidence="9" id="KW-0325">Glycoprotein</keyword>
<dbReference type="PANTHER" id="PTHR25466">
    <property type="entry name" value="T-LYMPHOCYTE ACTIVATION ANTIGEN"/>
    <property type="match status" value="1"/>
</dbReference>
<keyword evidence="7" id="KW-1015">Disulfide bond</keyword>
<evidence type="ECO:0000256" key="4">
    <source>
        <dbReference type="ARBA" id="ARBA00022729"/>
    </source>
</evidence>
<evidence type="ECO:0000256" key="7">
    <source>
        <dbReference type="ARBA" id="ARBA00023157"/>
    </source>
</evidence>
<dbReference type="InterPro" id="IPR051713">
    <property type="entry name" value="T-cell_Activation_Regulation"/>
</dbReference>
<dbReference type="SUPFAM" id="SSF48726">
    <property type="entry name" value="Immunoglobulin"/>
    <property type="match status" value="2"/>
</dbReference>
<feature type="transmembrane region" description="Helical" evidence="12">
    <location>
        <begin position="368"/>
        <end position="388"/>
    </location>
</feature>
<dbReference type="InterPro" id="IPR003599">
    <property type="entry name" value="Ig_sub"/>
</dbReference>
<evidence type="ECO:0000256" key="8">
    <source>
        <dbReference type="ARBA" id="ARBA00023170"/>
    </source>
</evidence>
<dbReference type="CDD" id="cd20947">
    <property type="entry name" value="IgV_PDl1"/>
    <property type="match status" value="1"/>
</dbReference>
<keyword evidence="5 12" id="KW-1133">Transmembrane helix</keyword>
<gene>
    <name evidence="14" type="ORF">MRATA1EN1_LOCUS7890</name>
</gene>
<feature type="domain" description="Ig-like" evidence="13">
    <location>
        <begin position="262"/>
        <end position="353"/>
    </location>
</feature>
<dbReference type="InterPro" id="IPR013106">
    <property type="entry name" value="Ig_V-set"/>
</dbReference>
<proteinExistence type="predicted"/>
<evidence type="ECO:0000256" key="9">
    <source>
        <dbReference type="ARBA" id="ARBA00023180"/>
    </source>
</evidence>
<evidence type="ECO:0000256" key="6">
    <source>
        <dbReference type="ARBA" id="ARBA00023136"/>
    </source>
</evidence>
<organism evidence="14 15">
    <name type="scientific">Rangifer tarandus platyrhynchus</name>
    <name type="common">Svalbard reindeer</name>
    <dbReference type="NCBI Taxonomy" id="3082113"/>
    <lineage>
        <taxon>Eukaryota</taxon>
        <taxon>Metazoa</taxon>
        <taxon>Chordata</taxon>
        <taxon>Craniata</taxon>
        <taxon>Vertebrata</taxon>
        <taxon>Euteleostomi</taxon>
        <taxon>Mammalia</taxon>
        <taxon>Eutheria</taxon>
        <taxon>Laurasiatheria</taxon>
        <taxon>Artiodactyla</taxon>
        <taxon>Ruminantia</taxon>
        <taxon>Pecora</taxon>
        <taxon>Cervidae</taxon>
        <taxon>Odocoileinae</taxon>
        <taxon>Rangifer</taxon>
    </lineage>
</organism>
<evidence type="ECO:0000313" key="14">
    <source>
        <dbReference type="EMBL" id="CAI9158928.1"/>
    </source>
</evidence>
<dbReference type="SMART" id="SM00409">
    <property type="entry name" value="IG"/>
    <property type="match status" value="2"/>
</dbReference>
<keyword evidence="3 12" id="KW-0812">Transmembrane</keyword>
<evidence type="ECO:0000256" key="10">
    <source>
        <dbReference type="ARBA" id="ARBA00023319"/>
    </source>
</evidence>
<dbReference type="Proteomes" id="UP001176941">
    <property type="component" value="Chromosome 18"/>
</dbReference>
<dbReference type="Pfam" id="PF07686">
    <property type="entry name" value="V-set"/>
    <property type="match status" value="1"/>
</dbReference>
<sequence length="418" mass="47281">MLTFGPTGSSYVRMIRHLVKELLAERGNLMAEFRVWILKLIYGKLDLSFTFGFFYLSFPRMENALISQLTYWGQGKEIQSPRRLRGGPESGRRNTHASSIAAGGPDSPQHSSEVSAPAATLPPAGHSRKMRIYSVLTFMAYCCLLKAFTITVPKDLYVVEYGSNVTLECRFPVDKQLNLLVLVVYWEMEDKKIIQFVNGKEDLNVQHSSYHGRAQLLKDQLSLGKAALQITDVKLQDAGVYCCLISYGGADYKRITLKVNAPYHKIYHTISVDPVTSEHELMCQAEGYPEAEVIWTSSNHQVLSGKTSITSSQREEKLFNVTSTLRINTTADEIFYCTFRRLGHEENNTAELVIPEPYPDPAKKRNHLVILGAVFLFLHVTLAVIFCLKRNVRMMDVEKCGTQDMNSKQQNATQFEET</sequence>
<keyword evidence="4" id="KW-0732">Signal</keyword>
<dbReference type="InterPro" id="IPR036179">
    <property type="entry name" value="Ig-like_dom_sf"/>
</dbReference>
<keyword evidence="8" id="KW-0675">Receptor</keyword>
<name>A0ABN8YEQ1_RANTA</name>
<keyword evidence="15" id="KW-1185">Reference proteome</keyword>
<dbReference type="PANTHER" id="PTHR25466:SF3">
    <property type="entry name" value="PROGRAMMED CELL DEATH 1 LIGAND 1"/>
    <property type="match status" value="1"/>
</dbReference>
<feature type="region of interest" description="Disordered" evidence="11">
    <location>
        <begin position="80"/>
        <end position="122"/>
    </location>
</feature>
<keyword evidence="6 12" id="KW-0472">Membrane</keyword>
<accession>A0ABN8YEQ1</accession>
<keyword evidence="2" id="KW-1003">Cell membrane</keyword>
<comment type="subcellular location">
    <subcellularLocation>
        <location evidence="1">Cell membrane</location>
        <topology evidence="1">Single-pass type I membrane protein</topology>
    </subcellularLocation>
</comment>
<evidence type="ECO:0000256" key="11">
    <source>
        <dbReference type="SAM" id="MobiDB-lite"/>
    </source>
</evidence>
<dbReference type="Gene3D" id="2.60.40.10">
    <property type="entry name" value="Immunoglobulins"/>
    <property type="match status" value="2"/>
</dbReference>
<protein>
    <recommendedName>
        <fullName evidence="13">Ig-like domain-containing protein</fullName>
    </recommendedName>
</protein>
<feature type="domain" description="Ig-like" evidence="13">
    <location>
        <begin position="162"/>
        <end position="256"/>
    </location>
</feature>